<dbReference type="PANTHER" id="PTHR19328:SF13">
    <property type="entry name" value="HIPL1 PROTEIN"/>
    <property type="match status" value="1"/>
</dbReference>
<evidence type="ECO:0000313" key="3">
    <source>
        <dbReference type="EMBL" id="MBB3095778.1"/>
    </source>
</evidence>
<feature type="chain" id="PRO_5039314390" evidence="1">
    <location>
        <begin position="23"/>
        <end position="349"/>
    </location>
</feature>
<keyword evidence="1" id="KW-0732">Signal</keyword>
<proteinExistence type="predicted"/>
<dbReference type="InterPro" id="IPR011042">
    <property type="entry name" value="6-blade_b-propeller_TolB-like"/>
</dbReference>
<evidence type="ECO:0000259" key="2">
    <source>
        <dbReference type="Pfam" id="PF07995"/>
    </source>
</evidence>
<dbReference type="RefSeq" id="WP_183220736.1">
    <property type="nucleotide sequence ID" value="NZ_BMPW01000004.1"/>
</dbReference>
<sequence length="349" mass="36752">MHRTIIALGLGAVLVVTAPHTAAAMEPDLNNPQVVASGLTVPWGLDFLPDGSALVTERNTARVLRVRPGSAPATVTTIAGVSPTGEAGLLGLAVSPAFEQDNLVYVYFTSATDNRIARFRLDAPATPQVILSGLAKASIHDGGRIAFGPDGMLYATVGDAGVTSNAQNQQSRNGKILRMRPDGGVPTTGNPFPNSLVYSLGHRNPQGLAWDPQGRLYAAEFGQNTWDEVNLIVAGGNYGWPTVEGNSNDTRFRNPIVVWSTAQASPSGATIDGQTLYVAALRGQRLWSVPLNGTGGAGTPSALLQGQYGRLRTVERAPDGALWVTTSNRDGRGTPAATDDRILRFPPRP</sequence>
<organism evidence="3 4">
    <name type="scientific">Actinoplanes campanulatus</name>
    <dbReference type="NCBI Taxonomy" id="113559"/>
    <lineage>
        <taxon>Bacteria</taxon>
        <taxon>Bacillati</taxon>
        <taxon>Actinomycetota</taxon>
        <taxon>Actinomycetes</taxon>
        <taxon>Micromonosporales</taxon>
        <taxon>Micromonosporaceae</taxon>
        <taxon>Actinoplanes</taxon>
    </lineage>
</organism>
<name>A0A7W5AGG7_9ACTN</name>
<evidence type="ECO:0000313" key="4">
    <source>
        <dbReference type="Proteomes" id="UP000590749"/>
    </source>
</evidence>
<comment type="caution">
    <text evidence="3">The sequence shown here is derived from an EMBL/GenBank/DDBJ whole genome shotgun (WGS) entry which is preliminary data.</text>
</comment>
<evidence type="ECO:0000256" key="1">
    <source>
        <dbReference type="SAM" id="SignalP"/>
    </source>
</evidence>
<dbReference type="EMBL" id="JACHXF010000006">
    <property type="protein sequence ID" value="MBB3095778.1"/>
    <property type="molecule type" value="Genomic_DNA"/>
</dbReference>
<dbReference type="InterPro" id="IPR012938">
    <property type="entry name" value="Glc/Sorbosone_DH"/>
</dbReference>
<feature type="domain" description="Glucose/Sorbosone dehydrogenase" evidence="2">
    <location>
        <begin position="39"/>
        <end position="332"/>
    </location>
</feature>
<reference evidence="3 4" key="1">
    <citation type="submission" date="2020-08" db="EMBL/GenBank/DDBJ databases">
        <title>Genomic Encyclopedia of Type Strains, Phase III (KMG-III): the genomes of soil and plant-associated and newly described type strains.</title>
        <authorList>
            <person name="Whitman W."/>
        </authorList>
    </citation>
    <scope>NUCLEOTIDE SEQUENCE [LARGE SCALE GENOMIC DNA]</scope>
    <source>
        <strain evidence="3 4">CECT 3287</strain>
    </source>
</reference>
<accession>A0A7W5AGG7</accession>
<feature type="signal peptide" evidence="1">
    <location>
        <begin position="1"/>
        <end position="22"/>
    </location>
</feature>
<dbReference type="AlphaFoldDB" id="A0A7W5AGG7"/>
<dbReference type="Gene3D" id="2.120.10.30">
    <property type="entry name" value="TolB, C-terminal domain"/>
    <property type="match status" value="1"/>
</dbReference>
<dbReference type="PANTHER" id="PTHR19328">
    <property type="entry name" value="HEDGEHOG-INTERACTING PROTEIN"/>
    <property type="match status" value="1"/>
</dbReference>
<dbReference type="SUPFAM" id="SSF50952">
    <property type="entry name" value="Soluble quinoprotein glucose dehydrogenase"/>
    <property type="match status" value="1"/>
</dbReference>
<dbReference type="Proteomes" id="UP000590749">
    <property type="component" value="Unassembled WGS sequence"/>
</dbReference>
<gene>
    <name evidence="3" type="ORF">FHR83_003448</name>
</gene>
<keyword evidence="4" id="KW-1185">Reference proteome</keyword>
<dbReference type="Pfam" id="PF07995">
    <property type="entry name" value="GSDH"/>
    <property type="match status" value="1"/>
</dbReference>
<protein>
    <submittedName>
        <fullName evidence="3">Glucose/arabinose dehydrogenase</fullName>
    </submittedName>
</protein>
<dbReference type="InterPro" id="IPR011041">
    <property type="entry name" value="Quinoprot_gluc/sorb_DH_b-prop"/>
</dbReference>